<dbReference type="PIRSF" id="PIRSF036292">
    <property type="entry name" value="Prenylcysteine_oxidase"/>
    <property type="match status" value="1"/>
</dbReference>
<dbReference type="PANTHER" id="PTHR15944:SF0">
    <property type="entry name" value="PRENYLCYSTEINE LYASE DOMAIN-CONTAINING PROTEIN"/>
    <property type="match status" value="1"/>
</dbReference>
<dbReference type="SUPFAM" id="SSF51905">
    <property type="entry name" value="FAD/NAD(P)-binding domain"/>
    <property type="match status" value="1"/>
</dbReference>
<organism evidence="10 11">
    <name type="scientific">Remersonia thermophila</name>
    <dbReference type="NCBI Taxonomy" id="72144"/>
    <lineage>
        <taxon>Eukaryota</taxon>
        <taxon>Fungi</taxon>
        <taxon>Dikarya</taxon>
        <taxon>Ascomycota</taxon>
        <taxon>Pezizomycotina</taxon>
        <taxon>Sordariomycetes</taxon>
        <taxon>Sordariomycetidae</taxon>
        <taxon>Sordariales</taxon>
        <taxon>Sordariales incertae sedis</taxon>
        <taxon>Remersonia</taxon>
    </lineage>
</organism>
<dbReference type="EMBL" id="JAZGUE010000005">
    <property type="protein sequence ID" value="KAL2266716.1"/>
    <property type="molecule type" value="Genomic_DNA"/>
</dbReference>
<feature type="signal peptide" evidence="8">
    <location>
        <begin position="1"/>
        <end position="20"/>
    </location>
</feature>
<sequence>MKLNIRLATAAAGCLGYVFAQSVERNIAVIGAGPAGSSAAYFLNQFATEADVNVSITLFEKTNHIGGRSITIHAFDDPAQPFEQGASIFVPINYILYESMNAFGLSPCDPDVGSGPVTGIWDGNGFVFTINENHPDWWSDLKILLRYGLTAPQRTKNLVTATIEKFLQMYTPQFFPFESLTQRADQLNLTAVTGVTGKQLLAANGVGTLYANELIQSLSRVNYASNLANMHGLYAMGSIAAEGALAVEGGNWQIFDEMVQRSQAHVELDTAVISIDKSSSGTKFEIQTTSGSEPGTPSAYPTSFDTVIIANPIQFSGISIGEDVLSTSLETVDYVQLHVTIFTSTEKFKPGFFNLPSWAVVPGTVLTTLAKTDTPTSGPGGVGKPGFWSLSTLGKATNPETNQQENVYKIFSPEAVTPSFLSNLLGGTVPSTFTGGSSPISWYRATVFHSYPKTTPRTTFQDPIVGDSVYYTSGIEAFLSTMETSALMGKNVARLIVDDILAASGGSGSKAIKPQRALL</sequence>
<evidence type="ECO:0000313" key="10">
    <source>
        <dbReference type="EMBL" id="KAL2266716.1"/>
    </source>
</evidence>
<dbReference type="Pfam" id="PF07156">
    <property type="entry name" value="Prenylcys_lyase"/>
    <property type="match status" value="1"/>
</dbReference>
<accession>A0ABR4D8R9</accession>
<reference evidence="10 11" key="1">
    <citation type="journal article" date="2024" name="Commun. Biol.">
        <title>Comparative genomic analysis of thermophilic fungi reveals convergent evolutionary adaptations and gene losses.</title>
        <authorList>
            <person name="Steindorff A.S."/>
            <person name="Aguilar-Pontes M.V."/>
            <person name="Robinson A.J."/>
            <person name="Andreopoulos B."/>
            <person name="LaButti K."/>
            <person name="Kuo A."/>
            <person name="Mondo S."/>
            <person name="Riley R."/>
            <person name="Otillar R."/>
            <person name="Haridas S."/>
            <person name="Lipzen A."/>
            <person name="Grimwood J."/>
            <person name="Schmutz J."/>
            <person name="Clum A."/>
            <person name="Reid I.D."/>
            <person name="Moisan M.C."/>
            <person name="Butler G."/>
            <person name="Nguyen T.T.M."/>
            <person name="Dewar K."/>
            <person name="Conant G."/>
            <person name="Drula E."/>
            <person name="Henrissat B."/>
            <person name="Hansel C."/>
            <person name="Singer S."/>
            <person name="Hutchinson M.I."/>
            <person name="de Vries R.P."/>
            <person name="Natvig D.O."/>
            <person name="Powell A.J."/>
            <person name="Tsang A."/>
            <person name="Grigoriev I.V."/>
        </authorList>
    </citation>
    <scope>NUCLEOTIDE SEQUENCE [LARGE SCALE GENOMIC DNA]</scope>
    <source>
        <strain evidence="10 11">ATCC 22073</strain>
    </source>
</reference>
<keyword evidence="6" id="KW-0560">Oxidoreductase</keyword>
<comment type="cofactor">
    <cofactor evidence="1">
        <name>FAD</name>
        <dbReference type="ChEBI" id="CHEBI:57692"/>
    </cofactor>
</comment>
<evidence type="ECO:0000259" key="9">
    <source>
        <dbReference type="Pfam" id="PF07156"/>
    </source>
</evidence>
<dbReference type="PANTHER" id="PTHR15944">
    <property type="entry name" value="FARNESYLCYSTEINE LYASE"/>
    <property type="match status" value="1"/>
</dbReference>
<evidence type="ECO:0000256" key="8">
    <source>
        <dbReference type="SAM" id="SignalP"/>
    </source>
</evidence>
<proteinExistence type="inferred from homology"/>
<keyword evidence="5" id="KW-0274">FAD</keyword>
<dbReference type="InterPro" id="IPR010795">
    <property type="entry name" value="Prenylcys_lyase"/>
</dbReference>
<evidence type="ECO:0000256" key="2">
    <source>
        <dbReference type="ARBA" id="ARBA00009967"/>
    </source>
</evidence>
<evidence type="ECO:0000256" key="3">
    <source>
        <dbReference type="ARBA" id="ARBA00022630"/>
    </source>
</evidence>
<dbReference type="Pfam" id="PF13450">
    <property type="entry name" value="NAD_binding_8"/>
    <property type="match status" value="1"/>
</dbReference>
<dbReference type="Gene3D" id="3.50.50.60">
    <property type="entry name" value="FAD/NAD(P)-binding domain"/>
    <property type="match status" value="1"/>
</dbReference>
<keyword evidence="11" id="KW-1185">Reference proteome</keyword>
<name>A0ABR4D8R9_9PEZI</name>
<dbReference type="InterPro" id="IPR036188">
    <property type="entry name" value="FAD/NAD-bd_sf"/>
</dbReference>
<dbReference type="RefSeq" id="XP_070865443.1">
    <property type="nucleotide sequence ID" value="XM_071012738.1"/>
</dbReference>
<feature type="domain" description="Prenylcysteine lyase" evidence="9">
    <location>
        <begin position="132"/>
        <end position="500"/>
    </location>
</feature>
<gene>
    <name evidence="10" type="ORF">VTJ83DRAFT_6068</name>
</gene>
<evidence type="ECO:0000256" key="6">
    <source>
        <dbReference type="ARBA" id="ARBA00023002"/>
    </source>
</evidence>
<evidence type="ECO:0000256" key="5">
    <source>
        <dbReference type="ARBA" id="ARBA00022827"/>
    </source>
</evidence>
<evidence type="ECO:0000256" key="1">
    <source>
        <dbReference type="ARBA" id="ARBA00001974"/>
    </source>
</evidence>
<keyword evidence="3" id="KW-0285">Flavoprotein</keyword>
<comment type="caution">
    <text evidence="10">The sequence shown here is derived from an EMBL/GenBank/DDBJ whole genome shotgun (WGS) entry which is preliminary data.</text>
</comment>
<keyword evidence="4 8" id="KW-0732">Signal</keyword>
<evidence type="ECO:0000256" key="7">
    <source>
        <dbReference type="ARBA" id="ARBA00023180"/>
    </source>
</evidence>
<feature type="chain" id="PRO_5045517184" description="Prenylcysteine lyase domain-containing protein" evidence="8">
    <location>
        <begin position="21"/>
        <end position="519"/>
    </location>
</feature>
<evidence type="ECO:0000256" key="4">
    <source>
        <dbReference type="ARBA" id="ARBA00022729"/>
    </source>
</evidence>
<dbReference type="InterPro" id="IPR017046">
    <property type="entry name" value="Prenylcysteine_Oxase1"/>
</dbReference>
<dbReference type="Proteomes" id="UP001600064">
    <property type="component" value="Unassembled WGS sequence"/>
</dbReference>
<dbReference type="GeneID" id="98127382"/>
<comment type="similarity">
    <text evidence="2">Belongs to the prenylcysteine oxidase family.</text>
</comment>
<evidence type="ECO:0000313" key="11">
    <source>
        <dbReference type="Proteomes" id="UP001600064"/>
    </source>
</evidence>
<keyword evidence="7" id="KW-0325">Glycoprotein</keyword>
<protein>
    <recommendedName>
        <fullName evidence="9">Prenylcysteine lyase domain-containing protein</fullName>
    </recommendedName>
</protein>